<protein>
    <submittedName>
        <fullName evidence="2">Uncharacterized protein</fullName>
    </submittedName>
</protein>
<evidence type="ECO:0000313" key="2">
    <source>
        <dbReference type="EMBL" id="CAF1542722.1"/>
    </source>
</evidence>
<dbReference type="EMBL" id="CAJNOJ010001106">
    <property type="protein sequence ID" value="CAF1542722.1"/>
    <property type="molecule type" value="Genomic_DNA"/>
</dbReference>
<reference evidence="2" key="1">
    <citation type="submission" date="2021-02" db="EMBL/GenBank/DDBJ databases">
        <authorList>
            <person name="Nowell W R."/>
        </authorList>
    </citation>
    <scope>NUCLEOTIDE SEQUENCE</scope>
</reference>
<proteinExistence type="predicted"/>
<feature type="region of interest" description="Disordered" evidence="1">
    <location>
        <begin position="1"/>
        <end position="26"/>
    </location>
</feature>
<evidence type="ECO:0000313" key="3">
    <source>
        <dbReference type="Proteomes" id="UP000663852"/>
    </source>
</evidence>
<organism evidence="2 3">
    <name type="scientific">Adineta ricciae</name>
    <name type="common">Rotifer</name>
    <dbReference type="NCBI Taxonomy" id="249248"/>
    <lineage>
        <taxon>Eukaryota</taxon>
        <taxon>Metazoa</taxon>
        <taxon>Spiralia</taxon>
        <taxon>Gnathifera</taxon>
        <taxon>Rotifera</taxon>
        <taxon>Eurotatoria</taxon>
        <taxon>Bdelloidea</taxon>
        <taxon>Adinetida</taxon>
        <taxon>Adinetidae</taxon>
        <taxon>Adineta</taxon>
    </lineage>
</organism>
<evidence type="ECO:0000256" key="1">
    <source>
        <dbReference type="SAM" id="MobiDB-lite"/>
    </source>
</evidence>
<dbReference type="Proteomes" id="UP000663852">
    <property type="component" value="Unassembled WGS sequence"/>
</dbReference>
<gene>
    <name evidence="2" type="ORF">EDS130_LOCUS45439</name>
</gene>
<name>A0A815W333_ADIRI</name>
<comment type="caution">
    <text evidence="2">The sequence shown here is derived from an EMBL/GenBank/DDBJ whole genome shotgun (WGS) entry which is preliminary data.</text>
</comment>
<dbReference type="OrthoDB" id="5876363at2759"/>
<accession>A0A815W333</accession>
<sequence>MAIEDNKIFAGDTRAGPPGSGSAQAPTVSIQSRLGDVEAGLDALRKEVKAGFLAVKDAQEGLDSKLDNLLSLMKDHMNSIVLSGVNRRKPSRKLSQMLRGIIDGERNMKSMRLLVLVSSGEGKPREIDIRTTVYENEDFIYQRHVKSSRTFLSEVEKRFILMAFTL</sequence>
<dbReference type="AlphaFoldDB" id="A0A815W333"/>